<evidence type="ECO:0000256" key="5">
    <source>
        <dbReference type="ARBA" id="ARBA00023004"/>
    </source>
</evidence>
<gene>
    <name evidence="7" type="ORF">CPEL01642_LOCUS13444</name>
</gene>
<reference evidence="7" key="1">
    <citation type="submission" date="2021-01" db="EMBL/GenBank/DDBJ databases">
        <authorList>
            <person name="Corre E."/>
            <person name="Pelletier E."/>
            <person name="Niang G."/>
            <person name="Scheremetjew M."/>
            <person name="Finn R."/>
            <person name="Kale V."/>
            <person name="Holt S."/>
            <person name="Cochrane G."/>
            <person name="Meng A."/>
            <person name="Brown T."/>
            <person name="Cohen L."/>
        </authorList>
    </citation>
    <scope>NUCLEOTIDE SEQUENCE</scope>
    <source>
        <strain evidence="7">PLY182g</strain>
    </source>
</reference>
<evidence type="ECO:0000259" key="6">
    <source>
        <dbReference type="PROSITE" id="PS51471"/>
    </source>
</evidence>
<evidence type="ECO:0000256" key="4">
    <source>
        <dbReference type="ARBA" id="ARBA00023002"/>
    </source>
</evidence>
<feature type="domain" description="Fe2OG dioxygenase" evidence="6">
    <location>
        <begin position="115"/>
        <end position="219"/>
    </location>
</feature>
<keyword evidence="2" id="KW-0479">Metal-binding</keyword>
<dbReference type="InterPro" id="IPR005123">
    <property type="entry name" value="Oxoglu/Fe-dep_dioxygenase_dom"/>
</dbReference>
<sequence>MPRRFSHPPPLTPEDAASIAGLAPITGGEARWRPEAVRVETILDSPRVRLLHDFVTPEEAKALINLASSHYHRSSTARAGSDDYRTSESSMLPRSDPVVLSIRHRIAYFVGYPEQALEPLQTVRYKPGQYYKPHHDYYNACETWMDGNRHFTFLIYLNHVEAGGQTRFPALNLTVETAAFAALLFNNCLGNGEPDERTQHEGLPPTQGMKYAINGWMRSKHLGMSGW</sequence>
<proteinExistence type="predicted"/>
<name>A0A7S0Q0X4_9EUKA</name>
<accession>A0A7S0Q0X4</accession>
<evidence type="ECO:0000256" key="2">
    <source>
        <dbReference type="ARBA" id="ARBA00022723"/>
    </source>
</evidence>
<keyword evidence="4" id="KW-0560">Oxidoreductase</keyword>
<dbReference type="GO" id="GO:0031418">
    <property type="term" value="F:L-ascorbic acid binding"/>
    <property type="evidence" value="ECO:0007669"/>
    <property type="project" value="InterPro"/>
</dbReference>
<dbReference type="GO" id="GO:0004656">
    <property type="term" value="F:procollagen-proline 4-dioxygenase activity"/>
    <property type="evidence" value="ECO:0007669"/>
    <property type="project" value="TreeGrafter"/>
</dbReference>
<dbReference type="GO" id="GO:0005506">
    <property type="term" value="F:iron ion binding"/>
    <property type="evidence" value="ECO:0007669"/>
    <property type="project" value="InterPro"/>
</dbReference>
<organism evidence="7">
    <name type="scientific">Coccolithus braarudii</name>
    <dbReference type="NCBI Taxonomy" id="221442"/>
    <lineage>
        <taxon>Eukaryota</taxon>
        <taxon>Haptista</taxon>
        <taxon>Haptophyta</taxon>
        <taxon>Prymnesiophyceae</taxon>
        <taxon>Coccolithales</taxon>
        <taxon>Coccolithaceae</taxon>
        <taxon>Coccolithus</taxon>
    </lineage>
</organism>
<dbReference type="EMBL" id="HBEY01028322">
    <property type="protein sequence ID" value="CAD8610066.1"/>
    <property type="molecule type" value="Transcribed_RNA"/>
</dbReference>
<dbReference type="PANTHER" id="PTHR10869:SF246">
    <property type="entry name" value="TRANSMEMBRANE PROLYL 4-HYDROXYLASE"/>
    <property type="match status" value="1"/>
</dbReference>
<dbReference type="AlphaFoldDB" id="A0A7S0Q0X4"/>
<keyword evidence="5" id="KW-0408">Iron</keyword>
<evidence type="ECO:0000313" key="7">
    <source>
        <dbReference type="EMBL" id="CAD8610066.1"/>
    </source>
</evidence>
<protein>
    <recommendedName>
        <fullName evidence="6">Fe2OG dioxygenase domain-containing protein</fullName>
    </recommendedName>
</protein>
<dbReference type="PANTHER" id="PTHR10869">
    <property type="entry name" value="PROLYL 4-HYDROXYLASE ALPHA SUBUNIT"/>
    <property type="match status" value="1"/>
</dbReference>
<dbReference type="InterPro" id="IPR045054">
    <property type="entry name" value="P4HA-like"/>
</dbReference>
<evidence type="ECO:0000256" key="1">
    <source>
        <dbReference type="ARBA" id="ARBA00001961"/>
    </source>
</evidence>
<keyword evidence="3" id="KW-0223">Dioxygenase</keyword>
<dbReference type="PROSITE" id="PS51471">
    <property type="entry name" value="FE2OG_OXY"/>
    <property type="match status" value="1"/>
</dbReference>
<dbReference type="SMART" id="SM00702">
    <property type="entry name" value="P4Hc"/>
    <property type="match status" value="1"/>
</dbReference>
<dbReference type="InterPro" id="IPR044862">
    <property type="entry name" value="Pro_4_hyd_alph_FE2OG_OXY"/>
</dbReference>
<evidence type="ECO:0000256" key="3">
    <source>
        <dbReference type="ARBA" id="ARBA00022964"/>
    </source>
</evidence>
<dbReference type="Pfam" id="PF13640">
    <property type="entry name" value="2OG-FeII_Oxy_3"/>
    <property type="match status" value="1"/>
</dbReference>
<dbReference type="InterPro" id="IPR006620">
    <property type="entry name" value="Pro_4_hyd_alph"/>
</dbReference>
<comment type="cofactor">
    <cofactor evidence="1">
        <name>L-ascorbate</name>
        <dbReference type="ChEBI" id="CHEBI:38290"/>
    </cofactor>
</comment>
<dbReference type="GO" id="GO:0005783">
    <property type="term" value="C:endoplasmic reticulum"/>
    <property type="evidence" value="ECO:0007669"/>
    <property type="project" value="TreeGrafter"/>
</dbReference>
<dbReference type="Gene3D" id="2.60.120.620">
    <property type="entry name" value="q2cbj1_9rhob like domain"/>
    <property type="match status" value="1"/>
</dbReference>